<keyword evidence="2" id="KW-1185">Reference proteome</keyword>
<dbReference type="InterPro" id="IPR025629">
    <property type="entry name" value="DUF4287"/>
</dbReference>
<reference evidence="1 2" key="1">
    <citation type="submission" date="2024-03" db="EMBL/GenBank/DDBJ databases">
        <title>Aquirufa genome sequencing.</title>
        <authorList>
            <person name="Pitt A."/>
            <person name="Hahn M.W."/>
        </authorList>
    </citation>
    <scope>NUCLEOTIDE SEQUENCE [LARGE SCALE GENOMIC DNA]</scope>
    <source>
        <strain evidence="1 2">PLAD-142S6K</strain>
    </source>
</reference>
<organism evidence="1 2">
    <name type="scientific">Aquirufa echingensis</name>
    <dbReference type="NCBI Taxonomy" id="3096516"/>
    <lineage>
        <taxon>Bacteria</taxon>
        <taxon>Pseudomonadati</taxon>
        <taxon>Bacteroidota</taxon>
        <taxon>Cytophagia</taxon>
        <taxon>Cytophagales</taxon>
        <taxon>Flectobacillaceae</taxon>
        <taxon>Aquirufa</taxon>
    </lineage>
</organism>
<evidence type="ECO:0000313" key="1">
    <source>
        <dbReference type="EMBL" id="MFD3274766.1"/>
    </source>
</evidence>
<evidence type="ECO:0000313" key="2">
    <source>
        <dbReference type="Proteomes" id="UP001598114"/>
    </source>
</evidence>
<proteinExistence type="predicted"/>
<dbReference type="Proteomes" id="UP001598114">
    <property type="component" value="Unassembled WGS sequence"/>
</dbReference>
<comment type="caution">
    <text evidence="1">The sequence shown here is derived from an EMBL/GenBank/DDBJ whole genome shotgun (WGS) entry which is preliminary data.</text>
</comment>
<name>A0ABW6CYW5_9BACT</name>
<dbReference type="Pfam" id="PF14117">
    <property type="entry name" value="DUF4287"/>
    <property type="match status" value="1"/>
</dbReference>
<sequence>MSFQAYMDNIQAKTGKTPEDFVRLAEEKGFLKQGVPAAKATEIVNWLKADFDLGHGHANAIFAYFKGKRD</sequence>
<protein>
    <submittedName>
        <fullName evidence="1">DUF4287 domain-containing protein</fullName>
    </submittedName>
</protein>
<gene>
    <name evidence="1" type="ORF">SKC38_00820</name>
</gene>
<dbReference type="RefSeq" id="WP_377974263.1">
    <property type="nucleotide sequence ID" value="NZ_JBBKYA010000001.1"/>
</dbReference>
<accession>A0ABW6CYW5</accession>
<dbReference type="EMBL" id="JBBKYA010000001">
    <property type="protein sequence ID" value="MFD3274766.1"/>
    <property type="molecule type" value="Genomic_DNA"/>
</dbReference>